<dbReference type="InterPro" id="IPR042171">
    <property type="entry name" value="Acyl-CoA_hotdog"/>
</dbReference>
<comment type="similarity">
    <text evidence="1">Belongs to the C/M/P thioester hydrolase family.</text>
</comment>
<comment type="subunit">
    <text evidence="2">Homotetramer.</text>
</comment>
<reference evidence="10 11" key="1">
    <citation type="submission" date="2019-06" db="EMBL/GenBank/DDBJ databases">
        <title>Sequencing the genomes of 1000 actinobacteria strains.</title>
        <authorList>
            <person name="Klenk H.-P."/>
        </authorList>
    </citation>
    <scope>NUCLEOTIDE SEQUENCE [LARGE SCALE GENOMIC DNA]</scope>
    <source>
        <strain evidence="10 11">DSM 21776</strain>
    </source>
</reference>
<name>A0A543PWJ6_9MICO</name>
<dbReference type="InterPro" id="IPR003703">
    <property type="entry name" value="Acyl_CoA_thio"/>
</dbReference>
<dbReference type="SUPFAM" id="SSF54637">
    <property type="entry name" value="Thioesterase/thiol ester dehydrase-isomerase"/>
    <property type="match status" value="2"/>
</dbReference>
<dbReference type="Proteomes" id="UP000320085">
    <property type="component" value="Unassembled WGS sequence"/>
</dbReference>
<dbReference type="GO" id="GO:0009062">
    <property type="term" value="P:fatty acid catabolic process"/>
    <property type="evidence" value="ECO:0007669"/>
    <property type="project" value="TreeGrafter"/>
</dbReference>
<evidence type="ECO:0000256" key="3">
    <source>
        <dbReference type="ARBA" id="ARBA00022801"/>
    </source>
</evidence>
<dbReference type="GO" id="GO:0006637">
    <property type="term" value="P:acyl-CoA metabolic process"/>
    <property type="evidence" value="ECO:0007669"/>
    <property type="project" value="InterPro"/>
</dbReference>
<dbReference type="Pfam" id="PF02551">
    <property type="entry name" value="Acyl_CoA_thio"/>
    <property type="match status" value="1"/>
</dbReference>
<dbReference type="AlphaFoldDB" id="A0A543PWJ6"/>
<dbReference type="FunFam" id="2.40.160.210:FF:000001">
    <property type="entry name" value="Acyl-CoA thioesterase II"/>
    <property type="match status" value="1"/>
</dbReference>
<dbReference type="EMBL" id="VFQF01000001">
    <property type="protein sequence ID" value="TQN48452.1"/>
    <property type="molecule type" value="Genomic_DNA"/>
</dbReference>
<dbReference type="PANTHER" id="PTHR11066:SF34">
    <property type="entry name" value="ACYL-COENZYME A THIOESTERASE 8"/>
    <property type="match status" value="1"/>
</dbReference>
<comment type="caution">
    <text evidence="10">The sequence shown here is derived from an EMBL/GenBank/DDBJ whole genome shotgun (WGS) entry which is preliminary data.</text>
</comment>
<evidence type="ECO:0000313" key="11">
    <source>
        <dbReference type="Proteomes" id="UP000320085"/>
    </source>
</evidence>
<keyword evidence="3" id="KW-0378">Hydrolase</keyword>
<organism evidence="10 11">
    <name type="scientific">Humibacillus xanthopallidus</name>
    <dbReference type="NCBI Taxonomy" id="412689"/>
    <lineage>
        <taxon>Bacteria</taxon>
        <taxon>Bacillati</taxon>
        <taxon>Actinomycetota</taxon>
        <taxon>Actinomycetes</taxon>
        <taxon>Micrococcales</taxon>
        <taxon>Intrasporangiaceae</taxon>
        <taxon>Humibacillus</taxon>
    </lineage>
</organism>
<evidence type="ECO:0000256" key="6">
    <source>
        <dbReference type="ARBA" id="ARBA00071120"/>
    </source>
</evidence>
<dbReference type="InterPro" id="IPR025652">
    <property type="entry name" value="TesB_C"/>
</dbReference>
<evidence type="ECO:0000256" key="5">
    <source>
        <dbReference type="ARBA" id="ARBA00050943"/>
    </source>
</evidence>
<gene>
    <name evidence="10" type="ORF">FHX52_1586</name>
</gene>
<dbReference type="RefSeq" id="WP_141821385.1">
    <property type="nucleotide sequence ID" value="NZ_BAAAQC010000006.1"/>
</dbReference>
<sequence>MTDDSPALSPIDDLLDVLDLKDVGTAQISVTDVAGRDAAESIGASSARVFEGRSQKMPHGRVFGGQVLAQCVMAAGLTVRGAGGVGDLGADDTARPIHSLHGYFMRPGDDTLPIRFAVEEMRDGNSFSTRRVHAVQKGAPIMSMVCSFQVRAGGLNHQDPAPQVPSPEDVRSLAEAFRGVDHPGARHIAEARPIELRPVEGNLFVDAGPEQVASNHVWMRAVDRLPDDPLLHAAVLAYASDYSLLEPVLRRHGLVWTDRRLRVASLDHSMWFHRDARADDWLLYAQESPSAISGRGLAIGHMFSREGVLVATTAQEGMVRVKQS</sequence>
<evidence type="ECO:0000256" key="2">
    <source>
        <dbReference type="ARBA" id="ARBA00011881"/>
    </source>
</evidence>
<dbReference type="InterPro" id="IPR029069">
    <property type="entry name" value="HotDog_dom_sf"/>
</dbReference>
<evidence type="ECO:0000256" key="1">
    <source>
        <dbReference type="ARBA" id="ARBA00006538"/>
    </source>
</evidence>
<comment type="catalytic activity">
    <reaction evidence="5">
        <text>a fatty acyl-CoA + H2O = a fatty acid + CoA + H(+)</text>
        <dbReference type="Rhea" id="RHEA:16781"/>
        <dbReference type="ChEBI" id="CHEBI:15377"/>
        <dbReference type="ChEBI" id="CHEBI:15378"/>
        <dbReference type="ChEBI" id="CHEBI:28868"/>
        <dbReference type="ChEBI" id="CHEBI:57287"/>
        <dbReference type="ChEBI" id="CHEBI:77636"/>
        <dbReference type="EC" id="3.1.2.20"/>
    </reaction>
    <physiologicalReaction direction="left-to-right" evidence="5">
        <dbReference type="Rhea" id="RHEA:16782"/>
    </physiologicalReaction>
</comment>
<dbReference type="CDD" id="cd03445">
    <property type="entry name" value="Thioesterase_II_repeat2"/>
    <property type="match status" value="1"/>
</dbReference>
<keyword evidence="4" id="KW-0443">Lipid metabolism</keyword>
<evidence type="ECO:0000256" key="7">
    <source>
        <dbReference type="ARBA" id="ARBA00079653"/>
    </source>
</evidence>
<dbReference type="InterPro" id="IPR049449">
    <property type="entry name" value="TesB_ACOT8-like_N"/>
</dbReference>
<evidence type="ECO:0000256" key="4">
    <source>
        <dbReference type="ARBA" id="ARBA00023098"/>
    </source>
</evidence>
<dbReference type="PANTHER" id="PTHR11066">
    <property type="entry name" value="ACYL-COA THIOESTERASE"/>
    <property type="match status" value="1"/>
</dbReference>
<evidence type="ECO:0000313" key="10">
    <source>
        <dbReference type="EMBL" id="TQN48452.1"/>
    </source>
</evidence>
<dbReference type="Gene3D" id="2.40.160.210">
    <property type="entry name" value="Acyl-CoA thioesterase, double hotdog domain"/>
    <property type="match status" value="1"/>
</dbReference>
<evidence type="ECO:0000259" key="8">
    <source>
        <dbReference type="Pfam" id="PF02551"/>
    </source>
</evidence>
<evidence type="ECO:0000259" key="9">
    <source>
        <dbReference type="Pfam" id="PF13622"/>
    </source>
</evidence>
<dbReference type="Pfam" id="PF13622">
    <property type="entry name" value="4HBT_3"/>
    <property type="match status" value="1"/>
</dbReference>
<dbReference type="GO" id="GO:0047617">
    <property type="term" value="F:fatty acyl-CoA hydrolase activity"/>
    <property type="evidence" value="ECO:0007669"/>
    <property type="project" value="UniProtKB-EC"/>
</dbReference>
<dbReference type="OrthoDB" id="9781019at2"/>
<protein>
    <recommendedName>
        <fullName evidence="6">Acyl-CoA thioesterase 2</fullName>
    </recommendedName>
    <alternativeName>
        <fullName evidence="7">Thioesterase II</fullName>
    </alternativeName>
</protein>
<proteinExistence type="inferred from homology"/>
<dbReference type="CDD" id="cd03444">
    <property type="entry name" value="Thioesterase_II_repeat1"/>
    <property type="match status" value="1"/>
</dbReference>
<accession>A0A543PWJ6</accession>
<feature type="domain" description="Acyl-CoA thioesterase 2 C-terminal" evidence="8">
    <location>
        <begin position="210"/>
        <end position="318"/>
    </location>
</feature>
<feature type="domain" description="Acyl-CoA thioesterase-like N-terminal HotDog" evidence="9">
    <location>
        <begin position="56"/>
        <end position="149"/>
    </location>
</feature>